<keyword evidence="7 12" id="KW-0694">RNA-binding</keyword>
<dbReference type="PIRSF" id="PIRSF038995">
    <property type="entry name" value="SRP68"/>
    <property type="match status" value="1"/>
</dbReference>
<dbReference type="InterPro" id="IPR038253">
    <property type="entry name" value="SRP68_N_sf"/>
</dbReference>
<evidence type="ECO:0000256" key="6">
    <source>
        <dbReference type="ARBA" id="ARBA00022824"/>
    </source>
</evidence>
<keyword evidence="5 12" id="KW-0963">Cytoplasm</keyword>
<evidence type="ECO:0000256" key="7">
    <source>
        <dbReference type="ARBA" id="ARBA00022884"/>
    </source>
</evidence>
<keyword evidence="8 12" id="KW-0733">Signal recognition particle</keyword>
<dbReference type="GO" id="GO:0005730">
    <property type="term" value="C:nucleolus"/>
    <property type="evidence" value="ECO:0007669"/>
    <property type="project" value="UniProtKB-SubCell"/>
</dbReference>
<dbReference type="InterPro" id="IPR034652">
    <property type="entry name" value="SRP68-RBD"/>
</dbReference>
<dbReference type="eggNOG" id="KOG2460">
    <property type="taxonomic scope" value="Eukaryota"/>
</dbReference>
<dbReference type="Pfam" id="PF16969">
    <property type="entry name" value="SRP68"/>
    <property type="match status" value="1"/>
</dbReference>
<reference evidence="15" key="2">
    <citation type="submission" date="2020-12" db="UniProtKB">
        <authorList>
            <consortium name="WormBaseParasite"/>
        </authorList>
    </citation>
    <scope>IDENTIFICATION</scope>
</reference>
<keyword evidence="9" id="KW-0539">Nucleus</keyword>
<evidence type="ECO:0000256" key="10">
    <source>
        <dbReference type="ARBA" id="ARBA00023274"/>
    </source>
</evidence>
<dbReference type="RefSeq" id="XP_024503194.1">
    <property type="nucleotide sequence ID" value="XM_024649303.1"/>
</dbReference>
<dbReference type="CTD" id="36376358"/>
<dbReference type="GO" id="GO:0008312">
    <property type="term" value="F:7S RNA binding"/>
    <property type="evidence" value="ECO:0007669"/>
    <property type="project" value="InterPro"/>
</dbReference>
<dbReference type="InterPro" id="IPR026258">
    <property type="entry name" value="SRP68"/>
</dbReference>
<dbReference type="Gene3D" id="1.10.3450.40">
    <property type="entry name" value="Signal recognition particle, SRP68 subunit, RNA-binding domain"/>
    <property type="match status" value="1"/>
</dbReference>
<dbReference type="GeneID" id="36376358"/>
<dbReference type="OMA" id="NYDLISW"/>
<sequence length="579" mass="67458">MAISEEVPMEVEENNTLPLFETFSILKYIKEAQQKHGLRHGDYNRYRIYCGDRILRIRRRLNFTHNYKSVKKIKSKWQEKRVTKDKVTELGFVEIVMFDAERDWAYAQHLKHEIGNDTHSRKKYHMRRKLRNAVYHSSNLEKLIKNNDRFDAVSKLEVQSYSSYIKGVLNVELKQWKIAAECFRTVKTIYDKLASVVKFPDMIQLYNSRCREIQPLLRICEYNLGDSSDAVSDMIRLKHDGSSEVSAELGKLIDELQAKSIGDMESSVSWATFTTPVAQLKVRQLILQEKGLQNEVDSYKSFDEKVSVYEMFLQNLREELGKLLDERKKLPPSSAEDLRNPLVITIHYLEFLKFKISSERYLLMINNMKYGNIAKNVKPQDFLRLYGSIIQNAHDVIAINGAIDDKALVDAFTFKAQFYQAFKTFYMSQVYNQINKLTESEALLAKSKERVKHLLVTIDGLKGNHYVLEKKEELECLRNLIKEAKVTNKANLFCSSLDESEENSYKLPSGYINENPDKLYLFEPSDIEESEKNENGLPIVNLGVELQPMPAKPMFFDLALNHIKVDDRLKKKYPDIFKN</sequence>
<dbReference type="FunFam" id="1.10.3450.40:FF:000001">
    <property type="entry name" value="Signal recognition particle subunit SRP68"/>
    <property type="match status" value="1"/>
</dbReference>
<comment type="subcellular location">
    <subcellularLocation>
        <location evidence="2 12">Cytoplasm</location>
    </subcellularLocation>
    <subcellularLocation>
        <location evidence="1">Endoplasmic reticulum</location>
    </subcellularLocation>
    <subcellularLocation>
        <location evidence="3">Nucleus</location>
        <location evidence="3">Nucleolus</location>
    </subcellularLocation>
</comment>
<evidence type="ECO:0000313" key="13">
    <source>
        <dbReference type="EMBL" id="CEF63993.1"/>
    </source>
</evidence>
<dbReference type="STRING" id="34506.A0A090L787"/>
<dbReference type="WormBase" id="SRAE_1000224900">
    <property type="protein sequence ID" value="SRP03953"/>
    <property type="gene ID" value="WBGene00258863"/>
</dbReference>
<evidence type="ECO:0000313" key="15">
    <source>
        <dbReference type="WBParaSite" id="SRAE_1000224900.1"/>
    </source>
</evidence>
<dbReference type="GO" id="GO:0030942">
    <property type="term" value="F:endoplasmic reticulum signal peptide binding"/>
    <property type="evidence" value="ECO:0007669"/>
    <property type="project" value="InterPro"/>
</dbReference>
<evidence type="ECO:0000256" key="5">
    <source>
        <dbReference type="ARBA" id="ARBA00022490"/>
    </source>
</evidence>
<protein>
    <recommendedName>
        <fullName evidence="11 12">Signal recognition particle subunit SRP68</fullName>
        <shortName evidence="12">SRP68</shortName>
    </recommendedName>
</protein>
<accession>A0A090L787</accession>
<evidence type="ECO:0000256" key="12">
    <source>
        <dbReference type="PIRNR" id="PIRNR038995"/>
    </source>
</evidence>
<evidence type="ECO:0000256" key="1">
    <source>
        <dbReference type="ARBA" id="ARBA00004240"/>
    </source>
</evidence>
<evidence type="ECO:0000256" key="9">
    <source>
        <dbReference type="ARBA" id="ARBA00023242"/>
    </source>
</evidence>
<dbReference type="CDD" id="cd15481">
    <property type="entry name" value="SRP68-RBD"/>
    <property type="match status" value="1"/>
</dbReference>
<dbReference type="EMBL" id="LN609528">
    <property type="protein sequence ID" value="CEF63993.1"/>
    <property type="molecule type" value="Genomic_DNA"/>
</dbReference>
<evidence type="ECO:0000256" key="2">
    <source>
        <dbReference type="ARBA" id="ARBA00004496"/>
    </source>
</evidence>
<dbReference type="GO" id="GO:0005829">
    <property type="term" value="C:cytosol"/>
    <property type="evidence" value="ECO:0007669"/>
    <property type="project" value="UniProtKB-ARBA"/>
</dbReference>
<evidence type="ECO:0000256" key="11">
    <source>
        <dbReference type="ARBA" id="ARBA00029498"/>
    </source>
</evidence>
<dbReference type="GO" id="GO:0005047">
    <property type="term" value="F:signal recognition particle binding"/>
    <property type="evidence" value="ECO:0007669"/>
    <property type="project" value="InterPro"/>
</dbReference>
<gene>
    <name evidence="13 15 16" type="ORF">SRAE_1000224900</name>
</gene>
<dbReference type="Proteomes" id="UP000035682">
    <property type="component" value="Unplaced"/>
</dbReference>
<name>A0A090L787_STRRB</name>
<comment type="similarity">
    <text evidence="4 12">Belongs to the SRP68 family.</text>
</comment>
<evidence type="ECO:0000256" key="3">
    <source>
        <dbReference type="ARBA" id="ARBA00004604"/>
    </source>
</evidence>
<organism evidence="13">
    <name type="scientific">Strongyloides ratti</name>
    <name type="common">Parasitic roundworm</name>
    <dbReference type="NCBI Taxonomy" id="34506"/>
    <lineage>
        <taxon>Eukaryota</taxon>
        <taxon>Metazoa</taxon>
        <taxon>Ecdysozoa</taxon>
        <taxon>Nematoda</taxon>
        <taxon>Chromadorea</taxon>
        <taxon>Rhabditida</taxon>
        <taxon>Tylenchina</taxon>
        <taxon>Panagrolaimomorpha</taxon>
        <taxon>Strongyloidoidea</taxon>
        <taxon>Strongyloididae</taxon>
        <taxon>Strongyloides</taxon>
    </lineage>
</organism>
<dbReference type="PANTHER" id="PTHR12860">
    <property type="entry name" value="SIGNAL RECOGNITION PARTICLE 68 KDA PROTEIN"/>
    <property type="match status" value="1"/>
</dbReference>
<evidence type="ECO:0000313" key="14">
    <source>
        <dbReference type="Proteomes" id="UP000035682"/>
    </source>
</evidence>
<dbReference type="AlphaFoldDB" id="A0A090L787"/>
<proteinExistence type="inferred from homology"/>
<keyword evidence="6" id="KW-0256">Endoplasmic reticulum</keyword>
<dbReference type="GO" id="GO:0006614">
    <property type="term" value="P:SRP-dependent cotranslational protein targeting to membrane"/>
    <property type="evidence" value="ECO:0007669"/>
    <property type="project" value="InterPro"/>
</dbReference>
<dbReference type="GO" id="GO:0005783">
    <property type="term" value="C:endoplasmic reticulum"/>
    <property type="evidence" value="ECO:0007669"/>
    <property type="project" value="UniProtKB-SubCell"/>
</dbReference>
<dbReference type="OrthoDB" id="10255118at2759"/>
<dbReference type="WBParaSite" id="SRAE_1000224900.1">
    <property type="protein sequence ID" value="SRAE_1000224900.1"/>
    <property type="gene ID" value="WBGene00258863"/>
</dbReference>
<evidence type="ECO:0000256" key="4">
    <source>
        <dbReference type="ARBA" id="ARBA00009352"/>
    </source>
</evidence>
<dbReference type="PANTHER" id="PTHR12860:SF0">
    <property type="entry name" value="SIGNAL RECOGNITION PARTICLE SUBUNIT SRP68"/>
    <property type="match status" value="1"/>
</dbReference>
<comment type="function">
    <text evidence="12">Component of the signal recognition particle (SRP) complex, a ribonucleoprotein complex that mediates the cotranslational targeting of secretory and membrane proteins to the endoplasmic reticulum (ER). The SRP complex interacts with the signal sequence in nascent secretory and membrane proteins and directs them to the membrane of the ER.</text>
</comment>
<keyword evidence="14" id="KW-1185">Reference proteome</keyword>
<evidence type="ECO:0000256" key="8">
    <source>
        <dbReference type="ARBA" id="ARBA00023135"/>
    </source>
</evidence>
<dbReference type="GO" id="GO:0005786">
    <property type="term" value="C:signal recognition particle, endoplasmic reticulum targeting"/>
    <property type="evidence" value="ECO:0007669"/>
    <property type="project" value="UniProtKB-KW"/>
</dbReference>
<evidence type="ECO:0000313" key="16">
    <source>
        <dbReference type="WormBase" id="SRAE_1000224900"/>
    </source>
</evidence>
<keyword evidence="10 12" id="KW-0687">Ribonucleoprotein</keyword>
<reference evidence="13 14" key="1">
    <citation type="submission" date="2014-09" db="EMBL/GenBank/DDBJ databases">
        <authorList>
            <person name="Martin A.A."/>
        </authorList>
    </citation>
    <scope>NUCLEOTIDE SEQUENCE</scope>
    <source>
        <strain evidence="14">ED321</strain>
        <strain evidence="13">ED321 Heterogonic</strain>
    </source>
</reference>